<accession>Q7QGR3</accession>
<dbReference type="HOGENOM" id="CLU_1788443_0_0_1"/>
<reference evidence="1" key="4">
    <citation type="journal article" date="2007" name="Genome Biol.">
        <title>Update of the Anopheles gambiae PEST genome assembly.</title>
        <authorList>
            <person name="Sharakhova M.V."/>
            <person name="Hammond M.P."/>
            <person name="Lobo N.F."/>
            <person name="Krzywinski J."/>
            <person name="Unger M.F."/>
            <person name="Hillenmeyer M.E."/>
            <person name="Bruggner R.V."/>
            <person name="Birney E."/>
            <person name="Collins F.H."/>
        </authorList>
    </citation>
    <scope>NUCLEOTIDE SEQUENCE</scope>
    <source>
        <strain evidence="1">PEST</strain>
    </source>
</reference>
<name>Q7QGR3_ANOGA</name>
<dbReference type="PaxDb" id="7165-AGAP010863-PA"/>
<proteinExistence type="predicted"/>
<sequence>MLELWCQFRCGLGLLSVSATNRPSRSASWPQVNPSPTGVQRVWKCANSTSNSAATINRWTHAGPGCGGYCTGTTRRIASRFKRKADGANSQLSLFLTTRVRALQCVSITWNQAWNRAGREPTRVPTPVSHLPTETARLRSTTVPF</sequence>
<reference evidence="1" key="5">
    <citation type="submission" date="2011-05" db="EMBL/GenBank/DDBJ databases">
        <authorList>
            <consortium name="VectorBase"/>
        </authorList>
    </citation>
    <scope>NUCLEOTIDE SEQUENCE</scope>
    <source>
        <strain evidence="1">PEST</strain>
    </source>
</reference>
<reference evidence="1" key="3">
    <citation type="journal article" date="2004" name="Trends Parasitol.">
        <title>The Anopheles gambiae genome: an update.</title>
        <authorList>
            <person name="Mongin E."/>
            <person name="Louis C."/>
            <person name="Holt R.A."/>
            <person name="Birney E."/>
            <person name="Collins F.H."/>
        </authorList>
    </citation>
    <scope>NUCLEOTIDE SEQUENCE</scope>
    <source>
        <strain evidence="1">PEST</strain>
    </source>
</reference>
<evidence type="ECO:0000313" key="1">
    <source>
        <dbReference type="EMBL" id="EAA05532.4"/>
    </source>
</evidence>
<reference evidence="1" key="1">
    <citation type="journal article" date="2002" name="Science">
        <title>The genome sequence of the malaria mosquito Anopheles gambiae.</title>
        <authorList>
            <person name="Holt R.A."/>
            <person name="Subramanian G.M."/>
            <person name="Halpern A."/>
            <person name="Sutton G.G."/>
            <person name="Charlab R."/>
            <person name="Nusskern D.R."/>
            <person name="Wincker P."/>
            <person name="Clark A.G."/>
            <person name="Ribeiro J.M."/>
            <person name="Wides R."/>
            <person name="Salzberg S.L."/>
            <person name="Loftus B."/>
            <person name="Yandell M."/>
            <person name="Majoros W.H."/>
            <person name="Rusch D.B."/>
            <person name="Lai Z."/>
            <person name="Kraft C.L."/>
            <person name="Abril J.F."/>
            <person name="Anthouard V."/>
            <person name="Arensburger P."/>
            <person name="Atkinson P.W."/>
            <person name="Baden H."/>
            <person name="de Berardinis V."/>
            <person name="Baldwin D."/>
            <person name="Benes V."/>
            <person name="Biedler J."/>
            <person name="Blass C."/>
            <person name="Bolanos R."/>
            <person name="Boscus D."/>
            <person name="Barnstead M."/>
            <person name="Cai S."/>
            <person name="Center A."/>
            <person name="Chaturverdi K."/>
            <person name="Christophides G.K."/>
            <person name="Chrystal M.A."/>
            <person name="Clamp M."/>
            <person name="Cravchik A."/>
            <person name="Curwen V."/>
            <person name="Dana A."/>
            <person name="Delcher A."/>
            <person name="Dew I."/>
            <person name="Evans C.A."/>
            <person name="Flanigan M."/>
            <person name="Grundschober-Freimoser A."/>
            <person name="Friedli L."/>
            <person name="Gu Z."/>
            <person name="Guan P."/>
            <person name="Guigo R."/>
            <person name="Hillenmeyer M.E."/>
            <person name="Hladun S.L."/>
            <person name="Hogan J.R."/>
            <person name="Hong Y.S."/>
            <person name="Hoover J."/>
            <person name="Jaillon O."/>
            <person name="Ke Z."/>
            <person name="Kodira C."/>
            <person name="Kokoza E."/>
            <person name="Koutsos A."/>
            <person name="Letunic I."/>
            <person name="Levitsky A."/>
            <person name="Liang Y."/>
            <person name="Lin J.J."/>
            <person name="Lobo N.F."/>
            <person name="Lopez J.R."/>
            <person name="Malek J.A."/>
            <person name="McIntosh T.C."/>
            <person name="Meister S."/>
            <person name="Miller J."/>
            <person name="Mobarry C."/>
            <person name="Mongin E."/>
            <person name="Murphy S.D."/>
            <person name="O'Brochta D.A."/>
            <person name="Pfannkoch C."/>
            <person name="Qi R."/>
            <person name="Regier M.A."/>
            <person name="Remington K."/>
            <person name="Shao H."/>
            <person name="Sharakhova M.V."/>
            <person name="Sitter C.D."/>
            <person name="Shetty J."/>
            <person name="Smith T.J."/>
            <person name="Strong R."/>
            <person name="Sun J."/>
            <person name="Thomasova D."/>
            <person name="Ton L.Q."/>
            <person name="Topalis P."/>
            <person name="Tu Z."/>
            <person name="Unger M.F."/>
            <person name="Walenz B."/>
            <person name="Wang A."/>
            <person name="Wang J."/>
            <person name="Wang M."/>
            <person name="Wang X."/>
            <person name="Woodford K.J."/>
            <person name="Wortman J.R."/>
            <person name="Wu M."/>
            <person name="Yao A."/>
            <person name="Zdobnov E.M."/>
            <person name="Zhang H."/>
            <person name="Zhao Q."/>
            <person name="Zhao S."/>
            <person name="Zhu S.C."/>
            <person name="Zhimulev I."/>
            <person name="Coluzzi M."/>
            <person name="della Torre A."/>
            <person name="Roth C.W."/>
            <person name="Louis C."/>
            <person name="Kalush F."/>
            <person name="Mural R.J."/>
            <person name="Myers E.W."/>
            <person name="Adams M.D."/>
            <person name="Smith H.O."/>
            <person name="Broder S."/>
            <person name="Gardner M.J."/>
            <person name="Fraser C.M."/>
            <person name="Birney E."/>
            <person name="Bork P."/>
            <person name="Brey P.T."/>
            <person name="Venter J.C."/>
            <person name="Weissenbach J."/>
            <person name="Kafatos F.C."/>
            <person name="Collins F.H."/>
            <person name="Hoffman S.L."/>
        </authorList>
    </citation>
    <scope>NUCLEOTIDE SEQUENCE [LARGE SCALE GENOMIC DNA]</scope>
    <source>
        <strain evidence="1">PEST</strain>
    </source>
</reference>
<gene>
    <name evidence="1" type="ORF">AgaP_AGAP010863</name>
</gene>
<comment type="caution">
    <text evidence="1">The sequence shown here is derived from an EMBL/GenBank/DDBJ whole genome shotgun (WGS) entry which is preliminary data.</text>
</comment>
<dbReference type="EMBL" id="AAAB01008823">
    <property type="protein sequence ID" value="EAA05532.4"/>
    <property type="molecule type" value="Genomic_DNA"/>
</dbReference>
<dbReference type="AlphaFoldDB" id="Q7QGR3"/>
<reference evidence="1" key="2">
    <citation type="submission" date="2002-03" db="EMBL/GenBank/DDBJ databases">
        <authorList>
            <consortium name="The Anopheles Genome Sequencing Consortium"/>
        </authorList>
    </citation>
    <scope>NUCLEOTIDE SEQUENCE</scope>
    <source>
        <strain evidence="1">PEST</strain>
    </source>
</reference>
<protein>
    <submittedName>
        <fullName evidence="1">AGAP010863-PA</fullName>
    </submittedName>
</protein>
<organism evidence="1">
    <name type="scientific">Anopheles gambiae</name>
    <name type="common">African malaria mosquito</name>
    <dbReference type="NCBI Taxonomy" id="7165"/>
    <lineage>
        <taxon>Eukaryota</taxon>
        <taxon>Metazoa</taxon>
        <taxon>Ecdysozoa</taxon>
        <taxon>Arthropoda</taxon>
        <taxon>Hexapoda</taxon>
        <taxon>Insecta</taxon>
        <taxon>Pterygota</taxon>
        <taxon>Neoptera</taxon>
        <taxon>Endopterygota</taxon>
        <taxon>Diptera</taxon>
        <taxon>Nematocera</taxon>
        <taxon>Culicoidea</taxon>
        <taxon>Culicidae</taxon>
        <taxon>Anophelinae</taxon>
        <taxon>Anopheles</taxon>
    </lineage>
</organism>